<gene>
    <name evidence="2" type="ORF">GCM10011348_28980</name>
</gene>
<dbReference type="PANTHER" id="PTHR12110">
    <property type="entry name" value="HYDROXYPYRUVATE ISOMERASE"/>
    <property type="match status" value="1"/>
</dbReference>
<evidence type="ECO:0000313" key="3">
    <source>
        <dbReference type="Proteomes" id="UP000599578"/>
    </source>
</evidence>
<dbReference type="InterPro" id="IPR013022">
    <property type="entry name" value="Xyl_isomerase-like_TIM-brl"/>
</dbReference>
<dbReference type="PANTHER" id="PTHR12110:SF52">
    <property type="entry name" value="XYLOSE ISOMERASE"/>
    <property type="match status" value="1"/>
</dbReference>
<name>A0A917ZKQ9_9GAMM</name>
<dbReference type="AlphaFoldDB" id="A0A917ZKQ9"/>
<sequence length="281" mass="30774">MRDLKGRLDLLSINTATFGYQTGLDETVELLARQGVGGIAPWRKEVEALGADRAARLIRDAGLKVSGYCRTSYFPAATRALRKAAIDDNLKALEDAATLGASCYVAVVGSIGSDNPSLADARQQTLEGLLKLAERARELKVPIALEPLHPMYAGDRSCLCTLAQALDWCDIIDAEQPGSVGVAADVYHLWWDPALETQLARAGERLLAYHVSDWLVPTEDLLTDRGMMGDGVIELPAIRNQVEKAGYTGLVEVEIFSSKNWWQKPPEETLQVCMERFQTSV</sequence>
<protein>
    <recommendedName>
        <fullName evidence="1">Xylose isomerase-like TIM barrel domain-containing protein</fullName>
    </recommendedName>
</protein>
<evidence type="ECO:0000313" key="2">
    <source>
        <dbReference type="EMBL" id="GGO83926.1"/>
    </source>
</evidence>
<comment type="caution">
    <text evidence="2">The sequence shown here is derived from an EMBL/GenBank/DDBJ whole genome shotgun (WGS) entry which is preliminary data.</text>
</comment>
<dbReference type="Gene3D" id="3.20.20.150">
    <property type="entry name" value="Divalent-metal-dependent TIM barrel enzymes"/>
    <property type="match status" value="1"/>
</dbReference>
<dbReference type="InterPro" id="IPR050312">
    <property type="entry name" value="IolE/XylAMocC-like"/>
</dbReference>
<evidence type="ECO:0000259" key="1">
    <source>
        <dbReference type="Pfam" id="PF01261"/>
    </source>
</evidence>
<organism evidence="2 3">
    <name type="scientific">Marinobacterium nitratireducens</name>
    <dbReference type="NCBI Taxonomy" id="518897"/>
    <lineage>
        <taxon>Bacteria</taxon>
        <taxon>Pseudomonadati</taxon>
        <taxon>Pseudomonadota</taxon>
        <taxon>Gammaproteobacteria</taxon>
        <taxon>Oceanospirillales</taxon>
        <taxon>Oceanospirillaceae</taxon>
        <taxon>Marinobacterium</taxon>
    </lineage>
</organism>
<dbReference type="Proteomes" id="UP000599578">
    <property type="component" value="Unassembled WGS sequence"/>
</dbReference>
<dbReference type="RefSeq" id="WP_188861333.1">
    <property type="nucleotide sequence ID" value="NZ_BMLT01000007.1"/>
</dbReference>
<proteinExistence type="predicted"/>
<reference evidence="2 3" key="1">
    <citation type="journal article" date="2014" name="Int. J. Syst. Evol. Microbiol.">
        <title>Complete genome sequence of Corynebacterium casei LMG S-19264T (=DSM 44701T), isolated from a smear-ripened cheese.</title>
        <authorList>
            <consortium name="US DOE Joint Genome Institute (JGI-PGF)"/>
            <person name="Walter F."/>
            <person name="Albersmeier A."/>
            <person name="Kalinowski J."/>
            <person name="Ruckert C."/>
        </authorList>
    </citation>
    <scope>NUCLEOTIDE SEQUENCE [LARGE SCALE GENOMIC DNA]</scope>
    <source>
        <strain evidence="2 3">CGMCC 1.7286</strain>
    </source>
</reference>
<dbReference type="SUPFAM" id="SSF51658">
    <property type="entry name" value="Xylose isomerase-like"/>
    <property type="match status" value="1"/>
</dbReference>
<accession>A0A917ZKQ9</accession>
<feature type="domain" description="Xylose isomerase-like TIM barrel" evidence="1">
    <location>
        <begin position="29"/>
        <end position="266"/>
    </location>
</feature>
<dbReference type="EMBL" id="BMLT01000007">
    <property type="protein sequence ID" value="GGO83926.1"/>
    <property type="molecule type" value="Genomic_DNA"/>
</dbReference>
<dbReference type="Pfam" id="PF01261">
    <property type="entry name" value="AP_endonuc_2"/>
    <property type="match status" value="1"/>
</dbReference>
<keyword evidence="3" id="KW-1185">Reference proteome</keyword>
<dbReference type="InterPro" id="IPR036237">
    <property type="entry name" value="Xyl_isomerase-like_sf"/>
</dbReference>